<feature type="compositionally biased region" description="Polar residues" evidence="1">
    <location>
        <begin position="271"/>
        <end position="283"/>
    </location>
</feature>
<dbReference type="EMBL" id="MAJZ01000150">
    <property type="protein sequence ID" value="OCH78510.1"/>
    <property type="molecule type" value="Genomic_DNA"/>
</dbReference>
<proteinExistence type="predicted"/>
<dbReference type="CDD" id="cd01949">
    <property type="entry name" value="GGDEF"/>
    <property type="match status" value="1"/>
</dbReference>
<dbReference type="InterPro" id="IPR052163">
    <property type="entry name" value="DGC-Regulatory_Protein"/>
</dbReference>
<dbReference type="RefSeq" id="WP_065576301.1">
    <property type="nucleotide sequence ID" value="NZ_JBNGCH010000150.1"/>
</dbReference>
<dbReference type="Pfam" id="PF00990">
    <property type="entry name" value="GGDEF"/>
    <property type="match status" value="1"/>
</dbReference>
<reference evidence="5" key="1">
    <citation type="submission" date="2016-06" db="EMBL/GenBank/DDBJ databases">
        <authorList>
            <person name="Hehemann J.-H."/>
            <person name="Arevalo P."/>
            <person name="Datta M.S."/>
            <person name="Polz M.F."/>
        </authorList>
    </citation>
    <scope>NUCLEOTIDE SEQUENCE [LARGE SCALE GENOMIC DNA]</scope>
    <source>
        <strain evidence="5">9CSC122</strain>
    </source>
</reference>
<dbReference type="PANTHER" id="PTHR46663">
    <property type="entry name" value="DIGUANYLATE CYCLASE DGCT-RELATED"/>
    <property type="match status" value="1"/>
</dbReference>
<dbReference type="Gene3D" id="3.30.70.270">
    <property type="match status" value="1"/>
</dbReference>
<feature type="region of interest" description="Disordered" evidence="1">
    <location>
        <begin position="263"/>
        <end position="283"/>
    </location>
</feature>
<dbReference type="SMART" id="SM00267">
    <property type="entry name" value="GGDEF"/>
    <property type="match status" value="1"/>
</dbReference>
<organism evidence="4 5">
    <name type="scientific">Vibrio genomosp. F10</name>
    <dbReference type="NCBI Taxonomy" id="723171"/>
    <lineage>
        <taxon>Bacteria</taxon>
        <taxon>Pseudomonadati</taxon>
        <taxon>Pseudomonadota</taxon>
        <taxon>Gammaproteobacteria</taxon>
        <taxon>Vibrionales</taxon>
        <taxon>Vibrionaceae</taxon>
        <taxon>Vibrio</taxon>
    </lineage>
</organism>
<evidence type="ECO:0000256" key="2">
    <source>
        <dbReference type="SAM" id="Phobius"/>
    </source>
</evidence>
<accession>A0A1B9R2K9</accession>
<keyword evidence="2" id="KW-1133">Transmembrane helix</keyword>
<feature type="transmembrane region" description="Helical" evidence="2">
    <location>
        <begin position="48"/>
        <end position="68"/>
    </location>
</feature>
<dbReference type="InterPro" id="IPR000160">
    <property type="entry name" value="GGDEF_dom"/>
</dbReference>
<feature type="transmembrane region" description="Helical" evidence="2">
    <location>
        <begin position="16"/>
        <end position="36"/>
    </location>
</feature>
<evidence type="ECO:0000313" key="5">
    <source>
        <dbReference type="Proteomes" id="UP000093173"/>
    </source>
</evidence>
<comment type="caution">
    <text evidence="4">The sequence shown here is derived from an EMBL/GenBank/DDBJ whole genome shotgun (WGS) entry which is preliminary data.</text>
</comment>
<dbReference type="SUPFAM" id="SSF55073">
    <property type="entry name" value="Nucleotide cyclase"/>
    <property type="match status" value="1"/>
</dbReference>
<dbReference type="NCBIfam" id="TIGR00254">
    <property type="entry name" value="GGDEF"/>
    <property type="match status" value="1"/>
</dbReference>
<evidence type="ECO:0000256" key="1">
    <source>
        <dbReference type="SAM" id="MobiDB-lite"/>
    </source>
</evidence>
<feature type="non-terminal residue" evidence="4">
    <location>
        <position position="1"/>
    </location>
</feature>
<name>A0A1B9R2K9_9VIBR</name>
<dbReference type="Proteomes" id="UP000093173">
    <property type="component" value="Unassembled WGS sequence"/>
</dbReference>
<feature type="domain" description="GGDEF" evidence="3">
    <location>
        <begin position="116"/>
        <end position="257"/>
    </location>
</feature>
<dbReference type="InterPro" id="IPR043128">
    <property type="entry name" value="Rev_trsase/Diguanyl_cyclase"/>
</dbReference>
<sequence length="283" mass="32048">LFPIIASITFINQFKVGLLFSCSFFLIVLFSALSPGNLVLPSDYSIDTILFSLFAVLVICNTSSYYYAKAVNYIQSLYKEGIEGLAYMDQLTGLANRWSFENWAVDKLKAEPAKGSITALIFIDIDNFKSINDNYGHDVGDRVLQNFASRLKNNIRTKDRRTNKNDYSIARFAGDEFVILLYDVKSRNDLDGILDRICNIFSDKYKTEQRINSLTVSVGAAIYPSDAPNLSELTRCADKAMYTAKYRGKNQYCYYHDEPTEKSIEGHDQDNVTPLKQVKSLSP</sequence>
<dbReference type="PROSITE" id="PS50887">
    <property type="entry name" value="GGDEF"/>
    <property type="match status" value="1"/>
</dbReference>
<dbReference type="InterPro" id="IPR029787">
    <property type="entry name" value="Nucleotide_cyclase"/>
</dbReference>
<dbReference type="AlphaFoldDB" id="A0A1B9R2K9"/>
<protein>
    <submittedName>
        <fullName evidence="4">Diguanylate cyclase</fullName>
    </submittedName>
</protein>
<keyword evidence="5" id="KW-1185">Reference proteome</keyword>
<keyword evidence="2" id="KW-0472">Membrane</keyword>
<gene>
    <name evidence="4" type="ORF">A6E14_17550</name>
</gene>
<evidence type="ECO:0000259" key="3">
    <source>
        <dbReference type="PROSITE" id="PS50887"/>
    </source>
</evidence>
<keyword evidence="2" id="KW-0812">Transmembrane</keyword>
<evidence type="ECO:0000313" key="4">
    <source>
        <dbReference type="EMBL" id="OCH78510.1"/>
    </source>
</evidence>
<dbReference type="PANTHER" id="PTHR46663:SF3">
    <property type="entry name" value="SLL0267 PROTEIN"/>
    <property type="match status" value="1"/>
</dbReference>